<evidence type="ECO:0000313" key="1">
    <source>
        <dbReference type="EMBL" id="KAK6747233.1"/>
    </source>
</evidence>
<dbReference type="EMBL" id="JAVFWL010000004">
    <property type="protein sequence ID" value="KAK6747233.1"/>
    <property type="molecule type" value="Genomic_DNA"/>
</dbReference>
<sequence>MKVQLPEESMESLATTIRFAEHCPVNSNKPSCRRFSDTSALRLAICCVTGDTTFHDDLNALMSNIPSGQVVIVGIDANPKMELEQ</sequence>
<accession>A0ABR1DB85</accession>
<evidence type="ECO:0000313" key="2">
    <source>
        <dbReference type="Proteomes" id="UP001303046"/>
    </source>
</evidence>
<reference evidence="1 2" key="1">
    <citation type="submission" date="2023-08" db="EMBL/GenBank/DDBJ databases">
        <title>A Necator americanus chromosomal reference genome.</title>
        <authorList>
            <person name="Ilik V."/>
            <person name="Petrzelkova K.J."/>
            <person name="Pardy F."/>
            <person name="Fuh T."/>
            <person name="Niatou-Singa F.S."/>
            <person name="Gouil Q."/>
            <person name="Baker L."/>
            <person name="Ritchie M.E."/>
            <person name="Jex A.R."/>
            <person name="Gazzola D."/>
            <person name="Li H."/>
            <person name="Toshio Fujiwara R."/>
            <person name="Zhan B."/>
            <person name="Aroian R.V."/>
            <person name="Pafco B."/>
            <person name="Schwarz E.M."/>
        </authorList>
    </citation>
    <scope>NUCLEOTIDE SEQUENCE [LARGE SCALE GENOMIC DNA]</scope>
    <source>
        <strain evidence="1 2">Aroian</strain>
        <tissue evidence="1">Whole animal</tissue>
    </source>
</reference>
<organism evidence="1 2">
    <name type="scientific">Necator americanus</name>
    <name type="common">Human hookworm</name>
    <dbReference type="NCBI Taxonomy" id="51031"/>
    <lineage>
        <taxon>Eukaryota</taxon>
        <taxon>Metazoa</taxon>
        <taxon>Ecdysozoa</taxon>
        <taxon>Nematoda</taxon>
        <taxon>Chromadorea</taxon>
        <taxon>Rhabditida</taxon>
        <taxon>Rhabditina</taxon>
        <taxon>Rhabditomorpha</taxon>
        <taxon>Strongyloidea</taxon>
        <taxon>Ancylostomatidae</taxon>
        <taxon>Bunostominae</taxon>
        <taxon>Necator</taxon>
    </lineage>
</organism>
<protein>
    <submittedName>
        <fullName evidence="1">Uncharacterized protein</fullName>
    </submittedName>
</protein>
<name>A0ABR1DB85_NECAM</name>
<dbReference type="Proteomes" id="UP001303046">
    <property type="component" value="Unassembled WGS sequence"/>
</dbReference>
<keyword evidence="2" id="KW-1185">Reference proteome</keyword>
<comment type="caution">
    <text evidence="1">The sequence shown here is derived from an EMBL/GenBank/DDBJ whole genome shotgun (WGS) entry which is preliminary data.</text>
</comment>
<gene>
    <name evidence="1" type="primary">Necator_chrIV.g13737</name>
    <name evidence="1" type="ORF">RB195_000445</name>
</gene>
<proteinExistence type="predicted"/>